<keyword evidence="1 7" id="KW-0853">WD repeat</keyword>
<name>A0A8H6NK73_9PEZI</name>
<dbReference type="SUPFAM" id="SSF50978">
    <property type="entry name" value="WD40 repeat-like"/>
    <property type="match status" value="1"/>
</dbReference>
<dbReference type="PROSITE" id="PS50294">
    <property type="entry name" value="WD_REPEATS_REGION"/>
    <property type="match status" value="2"/>
</dbReference>
<dbReference type="SMART" id="SM00320">
    <property type="entry name" value="WD40"/>
    <property type="match status" value="2"/>
</dbReference>
<dbReference type="EMBL" id="WIGO01000032">
    <property type="protein sequence ID" value="KAF6836434.1"/>
    <property type="molecule type" value="Genomic_DNA"/>
</dbReference>
<dbReference type="InterPro" id="IPR019775">
    <property type="entry name" value="WD40_repeat_CS"/>
</dbReference>
<evidence type="ECO:0000256" key="3">
    <source>
        <dbReference type="ARBA" id="ARBA00023054"/>
    </source>
</evidence>
<dbReference type="PRINTS" id="PR00319">
    <property type="entry name" value="GPROTEINB"/>
</dbReference>
<comment type="function">
    <text evidence="6">Involved in mitochondrial fission. Acts as an adapter protein required to form mitochondrial fission complexes. Formation of these complexes is required to promote constriction and fission of the mitochondrial compartment at a late step in mitochondrial division.</text>
</comment>
<dbReference type="InterPro" id="IPR036322">
    <property type="entry name" value="WD40_repeat_dom_sf"/>
</dbReference>
<evidence type="ECO:0000256" key="4">
    <source>
        <dbReference type="ARBA" id="ARBA00038415"/>
    </source>
</evidence>
<dbReference type="PROSITE" id="PS00678">
    <property type="entry name" value="WD_REPEATS_1"/>
    <property type="match status" value="2"/>
</dbReference>
<evidence type="ECO:0000256" key="7">
    <source>
        <dbReference type="PROSITE-ProRule" id="PRU00221"/>
    </source>
</evidence>
<keyword evidence="2" id="KW-0677">Repeat</keyword>
<dbReference type="InterPro" id="IPR001680">
    <property type="entry name" value="WD40_rpt"/>
</dbReference>
<comment type="caution">
    <text evidence="8">The sequence shown here is derived from an EMBL/GenBank/DDBJ whole genome shotgun (WGS) entry which is preliminary data.</text>
</comment>
<dbReference type="Pfam" id="PF00400">
    <property type="entry name" value="WD40"/>
    <property type="match status" value="2"/>
</dbReference>
<dbReference type="PANTHER" id="PTHR22847">
    <property type="entry name" value="WD40 REPEAT PROTEIN"/>
    <property type="match status" value="1"/>
</dbReference>
<keyword evidence="9" id="KW-1185">Reference proteome</keyword>
<comment type="similarity">
    <text evidence="4">Belongs to the WD repeat MDV1/CAF4 family.</text>
</comment>
<keyword evidence="3" id="KW-0175">Coiled coil</keyword>
<evidence type="ECO:0000256" key="1">
    <source>
        <dbReference type="ARBA" id="ARBA00022574"/>
    </source>
</evidence>
<reference evidence="8" key="1">
    <citation type="journal article" date="2020" name="Phytopathology">
        <title>Genome Sequence Resources of Colletotrichum truncatum, C. plurivorum, C. musicola, and C. sojae: Four Species Pathogenic to Soybean (Glycine max).</title>
        <authorList>
            <person name="Rogerio F."/>
            <person name="Boufleur T.R."/>
            <person name="Ciampi-Guillardi M."/>
            <person name="Sukno S.A."/>
            <person name="Thon M.R."/>
            <person name="Massola Junior N.S."/>
            <person name="Baroncelli R."/>
        </authorList>
    </citation>
    <scope>NUCLEOTIDE SEQUENCE</scope>
    <source>
        <strain evidence="8">LFN00145</strain>
    </source>
</reference>
<dbReference type="PROSITE" id="PS50082">
    <property type="entry name" value="WD_REPEATS_2"/>
    <property type="match status" value="2"/>
</dbReference>
<evidence type="ECO:0000256" key="5">
    <source>
        <dbReference type="ARBA" id="ARBA00039789"/>
    </source>
</evidence>
<dbReference type="Proteomes" id="UP000654918">
    <property type="component" value="Unassembled WGS sequence"/>
</dbReference>
<dbReference type="GO" id="GO:0005634">
    <property type="term" value="C:nucleus"/>
    <property type="evidence" value="ECO:0007669"/>
    <property type="project" value="TreeGrafter"/>
</dbReference>
<sequence length="240" mass="26369">MIDQTPLQIYTALILFCPVTSKVRERYWNQRLPNLPRICGVKSDWDALRQTLEGHTSPVYAVAFSPDGQVVASASEDNTVRLWDAATGTPQQTLEGHTLLVNAVAFSPDGQVVASASYDKTIRLWDAATGTPRQTLQGFSRALTFDRCPNTRLLTNFGVLDVVAGLLAAESCSREETTSFSAVSRLGISSDRTWIMEGGKKIVWLPHEYRPTASAIRGSLMFIGCESGRVMHVLATSQYL</sequence>
<dbReference type="InterPro" id="IPR015943">
    <property type="entry name" value="WD40/YVTN_repeat-like_dom_sf"/>
</dbReference>
<feature type="repeat" description="WD" evidence="7">
    <location>
        <begin position="52"/>
        <end position="93"/>
    </location>
</feature>
<evidence type="ECO:0000256" key="6">
    <source>
        <dbReference type="ARBA" id="ARBA00043913"/>
    </source>
</evidence>
<dbReference type="PANTHER" id="PTHR22847:SF637">
    <property type="entry name" value="WD REPEAT DOMAIN 5B"/>
    <property type="match status" value="1"/>
</dbReference>
<dbReference type="Gene3D" id="2.130.10.10">
    <property type="entry name" value="YVTN repeat-like/Quinoprotein amine dehydrogenase"/>
    <property type="match status" value="1"/>
</dbReference>
<gene>
    <name evidence="8" type="ORF">CPLU01_03718</name>
</gene>
<evidence type="ECO:0000313" key="9">
    <source>
        <dbReference type="Proteomes" id="UP000654918"/>
    </source>
</evidence>
<dbReference type="InterPro" id="IPR001632">
    <property type="entry name" value="WD40_G-protein_beta-like"/>
</dbReference>
<dbReference type="GO" id="GO:1990234">
    <property type="term" value="C:transferase complex"/>
    <property type="evidence" value="ECO:0007669"/>
    <property type="project" value="UniProtKB-ARBA"/>
</dbReference>
<protein>
    <recommendedName>
        <fullName evidence="5">Mitochondrial division protein 1</fullName>
    </recommendedName>
</protein>
<accession>A0A8H6NK73</accession>
<proteinExistence type="inferred from homology"/>
<feature type="repeat" description="WD" evidence="7">
    <location>
        <begin position="94"/>
        <end position="135"/>
    </location>
</feature>
<organism evidence="8 9">
    <name type="scientific">Colletotrichum plurivorum</name>
    <dbReference type="NCBI Taxonomy" id="2175906"/>
    <lineage>
        <taxon>Eukaryota</taxon>
        <taxon>Fungi</taxon>
        <taxon>Dikarya</taxon>
        <taxon>Ascomycota</taxon>
        <taxon>Pezizomycotina</taxon>
        <taxon>Sordariomycetes</taxon>
        <taxon>Hypocreomycetidae</taxon>
        <taxon>Glomerellales</taxon>
        <taxon>Glomerellaceae</taxon>
        <taxon>Colletotrichum</taxon>
        <taxon>Colletotrichum orchidearum species complex</taxon>
    </lineage>
</organism>
<dbReference type="AlphaFoldDB" id="A0A8H6NK73"/>
<evidence type="ECO:0000256" key="2">
    <source>
        <dbReference type="ARBA" id="ARBA00022737"/>
    </source>
</evidence>
<evidence type="ECO:0000313" key="8">
    <source>
        <dbReference type="EMBL" id="KAF6836434.1"/>
    </source>
</evidence>